<organism evidence="4 5">
    <name type="scientific">Candidatus Finniella inopinata</name>
    <dbReference type="NCBI Taxonomy" id="1696036"/>
    <lineage>
        <taxon>Bacteria</taxon>
        <taxon>Pseudomonadati</taxon>
        <taxon>Pseudomonadota</taxon>
        <taxon>Alphaproteobacteria</taxon>
        <taxon>Holosporales</taxon>
        <taxon>Candidatus Paracaedibacteraceae</taxon>
        <taxon>Candidatus Finniella</taxon>
    </lineage>
</organism>
<dbReference type="NCBIfam" id="NF033546">
    <property type="entry name" value="transpos_IS21"/>
    <property type="match status" value="1"/>
</dbReference>
<evidence type="ECO:0000259" key="2">
    <source>
        <dbReference type="PROSITE" id="PS50532"/>
    </source>
</evidence>
<dbReference type="PANTHER" id="PTHR35004">
    <property type="entry name" value="TRANSPOSASE RV3428C-RELATED"/>
    <property type="match status" value="1"/>
</dbReference>
<evidence type="ECO:0000256" key="1">
    <source>
        <dbReference type="ARBA" id="ARBA00009277"/>
    </source>
</evidence>
<dbReference type="InterPro" id="IPR013324">
    <property type="entry name" value="RNA_pol_sigma_r3/r4-like"/>
</dbReference>
<dbReference type="AlphaFoldDB" id="A0A4Q7DGV8"/>
<evidence type="ECO:0000313" key="4">
    <source>
        <dbReference type="EMBL" id="RZI45922.1"/>
    </source>
</evidence>
<dbReference type="SUPFAM" id="SSF88659">
    <property type="entry name" value="Sigma3 and sigma4 domains of RNA polymerase sigma factors"/>
    <property type="match status" value="1"/>
</dbReference>
<dbReference type="GO" id="GO:0015074">
    <property type="term" value="P:DNA integration"/>
    <property type="evidence" value="ECO:0007669"/>
    <property type="project" value="InterPro"/>
</dbReference>
<dbReference type="PANTHER" id="PTHR35004:SF8">
    <property type="entry name" value="TRANSPOSASE RV3428C-RELATED"/>
    <property type="match status" value="1"/>
</dbReference>
<accession>A0A4Q7DGV8</accession>
<evidence type="ECO:0000259" key="3">
    <source>
        <dbReference type="PROSITE" id="PS50994"/>
    </source>
</evidence>
<proteinExistence type="inferred from homology"/>
<dbReference type="OrthoDB" id="2065409at2"/>
<feature type="domain" description="HTH IS408-type" evidence="2">
    <location>
        <begin position="11"/>
        <end position="92"/>
    </location>
</feature>
<sequence length="516" mass="58735">MSRSHISMRKIREILRLRYSCGCSYQEIAKSIGISASTAVEGVKRAKAVNLSWPVPDNLGDEELEIKLYPPAQKINKEQRGEIDCIYIHKELKCKHVTLQLLWSEYKEKYPQGISYSQFCDVYRGWRNSTLDVWMHQTHKAGERLFVDYAGQTMSVVTDTSTGEVGEAQIFVGALGATSFTYVEGAWSQTLAGWIKSHVNAFEYYGGCPEIVVPDNLKSGVHKAHLYEPDINPTYQDMASYYGVAIIPTRSRSPKDKAKVENAVQQVERQILAKLRNRTFFSLSELNQAIQPLLDVLNRRPFQKLPGSRLSHFQDLEKQALKSLPTTRYEYAEWKKVKAGFNYHIELDKHFYSVPYALAKESLYVRYGPTIVEIFCQNKCVATHVRSYGANGYTTNTLHMPKAHQAQVEWTPERIVSWAKKTGEATAKLIEVIMASRAHPQQGFRTCLGILRLGKSYGEDRLELACKRALEIGGHSYKNVESILKNKMDQQSLSSSSEVNSLSDSHEYIRGQKYFK</sequence>
<dbReference type="GO" id="GO:0003676">
    <property type="term" value="F:nucleic acid binding"/>
    <property type="evidence" value="ECO:0007669"/>
    <property type="project" value="InterPro"/>
</dbReference>
<dbReference type="InterPro" id="IPR017895">
    <property type="entry name" value="HTH_IS408/IS1162_type"/>
</dbReference>
<dbReference type="InterPro" id="IPR036397">
    <property type="entry name" value="RNaseH_sf"/>
</dbReference>
<keyword evidence="5" id="KW-1185">Reference proteome</keyword>
<dbReference type="SUPFAM" id="SSF53098">
    <property type="entry name" value="Ribonuclease H-like"/>
    <property type="match status" value="1"/>
</dbReference>
<protein>
    <submittedName>
        <fullName evidence="4">IS21 family transposase</fullName>
    </submittedName>
</protein>
<dbReference type="InterPro" id="IPR054353">
    <property type="entry name" value="IstA-like_C"/>
</dbReference>
<comment type="similarity">
    <text evidence="1">Belongs to the transposase IS21/IS408/IS1162 family.</text>
</comment>
<dbReference type="InterPro" id="IPR036388">
    <property type="entry name" value="WH-like_DNA-bd_sf"/>
</dbReference>
<evidence type="ECO:0000313" key="5">
    <source>
        <dbReference type="Proteomes" id="UP000293550"/>
    </source>
</evidence>
<dbReference type="EMBL" id="SCFB01000006">
    <property type="protein sequence ID" value="RZI45922.1"/>
    <property type="molecule type" value="Genomic_DNA"/>
</dbReference>
<reference evidence="4 5" key="1">
    <citation type="submission" date="2018-10" db="EMBL/GenBank/DDBJ databases">
        <title>An updated phylogeny of the Alphaproteobacteria reveals that the parasitic Rickettsiales and Holosporales have independent origins.</title>
        <authorList>
            <person name="Munoz-Gomez S.A."/>
            <person name="Hess S."/>
            <person name="Burger G."/>
            <person name="Lang B.F."/>
            <person name="Susko E."/>
            <person name="Slamovits C.H."/>
            <person name="Roger A.J."/>
        </authorList>
    </citation>
    <scope>NUCLEOTIDE SEQUENCE [LARGE SCALE GENOMIC DNA]</scope>
    <source>
        <strain evidence="4">HOLO01</strain>
    </source>
</reference>
<dbReference type="PROSITE" id="PS50994">
    <property type="entry name" value="INTEGRASE"/>
    <property type="match status" value="1"/>
</dbReference>
<name>A0A4Q7DGV8_9PROT</name>
<dbReference type="PROSITE" id="PS50532">
    <property type="entry name" value="HTH_IS408"/>
    <property type="match status" value="1"/>
</dbReference>
<dbReference type="Gene3D" id="3.30.420.10">
    <property type="entry name" value="Ribonuclease H-like superfamily/Ribonuclease H"/>
    <property type="match status" value="1"/>
</dbReference>
<dbReference type="Pfam" id="PF22483">
    <property type="entry name" value="Mu-transpos_C_2"/>
    <property type="match status" value="1"/>
</dbReference>
<dbReference type="InterPro" id="IPR012337">
    <property type="entry name" value="RNaseH-like_sf"/>
</dbReference>
<dbReference type="Proteomes" id="UP000293550">
    <property type="component" value="Unassembled WGS sequence"/>
</dbReference>
<comment type="caution">
    <text evidence="4">The sequence shown here is derived from an EMBL/GenBank/DDBJ whole genome shotgun (WGS) entry which is preliminary data.</text>
</comment>
<dbReference type="InterPro" id="IPR001584">
    <property type="entry name" value="Integrase_cat-core"/>
</dbReference>
<dbReference type="Gene3D" id="1.10.10.10">
    <property type="entry name" value="Winged helix-like DNA-binding domain superfamily/Winged helix DNA-binding domain"/>
    <property type="match status" value="1"/>
</dbReference>
<feature type="domain" description="Integrase catalytic" evidence="3">
    <location>
        <begin position="137"/>
        <end position="320"/>
    </location>
</feature>
<gene>
    <name evidence="4" type="ORF">EQU50_05685</name>
</gene>